<dbReference type="PANTHER" id="PTHR12143:SF19">
    <property type="entry name" value="PEPTIDE-N(4)-(N-ACETYL-BETA-GLUCOSAMINYL)ASPARAGINE AMIDASE"/>
    <property type="match status" value="1"/>
</dbReference>
<accession>A0A9P7VEB2</accession>
<dbReference type="Gene3D" id="2.20.25.10">
    <property type="match status" value="1"/>
</dbReference>
<dbReference type="InterPro" id="IPR038765">
    <property type="entry name" value="Papain-like_cys_pep_sf"/>
</dbReference>
<evidence type="ECO:0000256" key="1">
    <source>
        <dbReference type="ARBA" id="ARBA00009390"/>
    </source>
</evidence>
<evidence type="ECO:0000313" key="8">
    <source>
        <dbReference type="Proteomes" id="UP000790833"/>
    </source>
</evidence>
<sequence length="346" mass="39913">MDETSVQALTDAFTVSQIKRAKQSVSENKWNAFLSSTNHETVSMAHQLKGLQNNMSIYDSIDPDVVLDSLDLLKVFPDQHQQESTAAEDYTETQLRNLLHYFKNDFFLWMNAPECQHCGSKETKCVAHVQEPFEGRWTTETCRVEVYNCPLGHTTKFPRLNHPLNLLYSKTGRCGEWVNCFLMVAKCVIGGDFRYIWNVEDHVWCEFYSPHKQRWIHLDPCEAVMDEPLLYSENWGKAMSLVVGSGEDYMVDLSTKYITKNRITKPQIKQKDIQRCISLLNQTTLLQQLTRHNLQYLYVKAIVRKNKELKSQLSTTTQTPAMTTTIPKGRQSGSAEWTKQRGEDGL</sequence>
<dbReference type="GeneID" id="66115457"/>
<organism evidence="7 8">
    <name type="scientific">Scheffersomyces spartinae</name>
    <dbReference type="NCBI Taxonomy" id="45513"/>
    <lineage>
        <taxon>Eukaryota</taxon>
        <taxon>Fungi</taxon>
        <taxon>Dikarya</taxon>
        <taxon>Ascomycota</taxon>
        <taxon>Saccharomycotina</taxon>
        <taxon>Pichiomycetes</taxon>
        <taxon>Debaryomycetaceae</taxon>
        <taxon>Scheffersomyces</taxon>
    </lineage>
</organism>
<dbReference type="PANTHER" id="PTHR12143">
    <property type="entry name" value="PEPTIDE N-GLYCANASE PNGASE -RELATED"/>
    <property type="match status" value="1"/>
</dbReference>
<evidence type="ECO:0000313" key="7">
    <source>
        <dbReference type="EMBL" id="KAG7195701.1"/>
    </source>
</evidence>
<dbReference type="AlphaFoldDB" id="A0A9P7VEB2"/>
<dbReference type="GO" id="GO:0005829">
    <property type="term" value="C:cytosol"/>
    <property type="evidence" value="ECO:0007669"/>
    <property type="project" value="TreeGrafter"/>
</dbReference>
<name>A0A9P7VEB2_9ASCO</name>
<dbReference type="GO" id="GO:0000224">
    <property type="term" value="F:peptide-N4-(N-acetyl-beta-glucosaminyl)asparagine amidase activity"/>
    <property type="evidence" value="ECO:0007669"/>
    <property type="project" value="TreeGrafter"/>
</dbReference>
<dbReference type="EMBL" id="JAHMUF010000002">
    <property type="protein sequence ID" value="KAG7195701.1"/>
    <property type="molecule type" value="Genomic_DNA"/>
</dbReference>
<protein>
    <recommendedName>
        <fullName evidence="4">Peptide:N-glycanase 1</fullName>
    </recommendedName>
</protein>
<keyword evidence="2" id="KW-0479">Metal-binding</keyword>
<evidence type="ECO:0000256" key="2">
    <source>
        <dbReference type="ARBA" id="ARBA00022723"/>
    </source>
</evidence>
<feature type="domain" description="Transglutaminase-like" evidence="6">
    <location>
        <begin position="166"/>
        <end position="222"/>
    </location>
</feature>
<evidence type="ECO:0000256" key="5">
    <source>
        <dbReference type="SAM" id="MobiDB-lite"/>
    </source>
</evidence>
<dbReference type="InterPro" id="IPR050883">
    <property type="entry name" value="PNGase"/>
</dbReference>
<feature type="compositionally biased region" description="Low complexity" evidence="5">
    <location>
        <begin position="315"/>
        <end position="325"/>
    </location>
</feature>
<comment type="caution">
    <text evidence="7">The sequence shown here is derived from an EMBL/GenBank/DDBJ whole genome shotgun (WGS) entry which is preliminary data.</text>
</comment>
<gene>
    <name evidence="7" type="primary">PNG1</name>
    <name evidence="7" type="ORF">KQ657_002083</name>
</gene>
<evidence type="ECO:0000256" key="3">
    <source>
        <dbReference type="ARBA" id="ARBA00022833"/>
    </source>
</evidence>
<dbReference type="OrthoDB" id="409136at2759"/>
<dbReference type="SMART" id="SM00460">
    <property type="entry name" value="TGc"/>
    <property type="match status" value="1"/>
</dbReference>
<dbReference type="InterPro" id="IPR002931">
    <property type="entry name" value="Transglutaminase-like"/>
</dbReference>
<proteinExistence type="inferred from homology"/>
<dbReference type="GO" id="GO:0005634">
    <property type="term" value="C:nucleus"/>
    <property type="evidence" value="ECO:0007669"/>
    <property type="project" value="TreeGrafter"/>
</dbReference>
<dbReference type="GO" id="GO:0046872">
    <property type="term" value="F:metal ion binding"/>
    <property type="evidence" value="ECO:0007669"/>
    <property type="project" value="UniProtKB-KW"/>
</dbReference>
<keyword evidence="8" id="KW-1185">Reference proteome</keyword>
<dbReference type="GO" id="GO:0006516">
    <property type="term" value="P:glycoprotein catabolic process"/>
    <property type="evidence" value="ECO:0007669"/>
    <property type="project" value="TreeGrafter"/>
</dbReference>
<comment type="similarity">
    <text evidence="1">Belongs to the transglutaminase-like superfamily. PNGase family.</text>
</comment>
<dbReference type="RefSeq" id="XP_043051246.1">
    <property type="nucleotide sequence ID" value="XM_043192858.1"/>
</dbReference>
<evidence type="ECO:0000259" key="6">
    <source>
        <dbReference type="SMART" id="SM00460"/>
    </source>
</evidence>
<dbReference type="Proteomes" id="UP000790833">
    <property type="component" value="Unassembled WGS sequence"/>
</dbReference>
<dbReference type="SUPFAM" id="SSF54001">
    <property type="entry name" value="Cysteine proteinases"/>
    <property type="match status" value="1"/>
</dbReference>
<feature type="region of interest" description="Disordered" evidence="5">
    <location>
        <begin position="312"/>
        <end position="346"/>
    </location>
</feature>
<dbReference type="Pfam" id="PF01841">
    <property type="entry name" value="Transglut_core"/>
    <property type="match status" value="1"/>
</dbReference>
<dbReference type="Gene3D" id="3.10.620.30">
    <property type="match status" value="1"/>
</dbReference>
<keyword evidence="3" id="KW-0862">Zinc</keyword>
<reference evidence="7" key="1">
    <citation type="submission" date="2021-03" db="EMBL/GenBank/DDBJ databases">
        <authorList>
            <person name="Palmer J.M."/>
        </authorList>
    </citation>
    <scope>NUCLEOTIDE SEQUENCE</scope>
    <source>
        <strain evidence="7">ARV_011</strain>
    </source>
</reference>
<evidence type="ECO:0000256" key="4">
    <source>
        <dbReference type="ARBA" id="ARBA00032858"/>
    </source>
</evidence>